<evidence type="ECO:0000313" key="2">
    <source>
        <dbReference type="Proteomes" id="UP000651057"/>
    </source>
</evidence>
<dbReference type="Proteomes" id="UP000651057">
    <property type="component" value="Unassembled WGS sequence"/>
</dbReference>
<gene>
    <name evidence="1" type="ORF">JJQ60_12400</name>
</gene>
<sequence length="53" mass="6052">MKKLIILFSSVLMILVLSSCEKQELNNEIYESELQMVDPTDDGTVDPGDDDRY</sequence>
<dbReference type="PROSITE" id="PS51257">
    <property type="entry name" value="PROKAR_LIPOPROTEIN"/>
    <property type="match status" value="1"/>
</dbReference>
<organism evidence="1 2">
    <name type="scientific">Aquimarina mytili</name>
    <dbReference type="NCBI Taxonomy" id="874423"/>
    <lineage>
        <taxon>Bacteria</taxon>
        <taxon>Pseudomonadati</taxon>
        <taxon>Bacteroidota</taxon>
        <taxon>Flavobacteriia</taxon>
        <taxon>Flavobacteriales</taxon>
        <taxon>Flavobacteriaceae</taxon>
        <taxon>Aquimarina</taxon>
    </lineage>
</organism>
<dbReference type="EMBL" id="JAERQJ010000004">
    <property type="protein sequence ID" value="MBL0684321.1"/>
    <property type="molecule type" value="Genomic_DNA"/>
</dbReference>
<name>A0A936ZXX4_9FLAO</name>
<protein>
    <submittedName>
        <fullName evidence="1">Uncharacterized protein</fullName>
    </submittedName>
</protein>
<accession>A0A936ZXX4</accession>
<dbReference type="AlphaFoldDB" id="A0A936ZXX4"/>
<dbReference type="RefSeq" id="WP_201920276.1">
    <property type="nucleotide sequence ID" value="NZ_BAABAX010000003.1"/>
</dbReference>
<keyword evidence="2" id="KW-1185">Reference proteome</keyword>
<reference evidence="1" key="1">
    <citation type="submission" date="2021-01" db="EMBL/GenBank/DDBJ databases">
        <authorList>
            <person name="Zhong Y.L."/>
        </authorList>
    </citation>
    <scope>NUCLEOTIDE SEQUENCE</scope>
    <source>
        <strain evidence="1">KCTC 23302</strain>
    </source>
</reference>
<evidence type="ECO:0000313" key="1">
    <source>
        <dbReference type="EMBL" id="MBL0684321.1"/>
    </source>
</evidence>
<comment type="caution">
    <text evidence="1">The sequence shown here is derived from an EMBL/GenBank/DDBJ whole genome shotgun (WGS) entry which is preliminary data.</text>
</comment>
<proteinExistence type="predicted"/>